<keyword evidence="13" id="KW-0843">Virulence</keyword>
<dbReference type="SUPFAM" id="SSF158472">
    <property type="entry name" value="HAMP domain-like"/>
    <property type="match status" value="1"/>
</dbReference>
<dbReference type="CDD" id="cd06225">
    <property type="entry name" value="HAMP"/>
    <property type="match status" value="1"/>
</dbReference>
<keyword evidence="8" id="KW-0547">Nucleotide-binding</keyword>
<name>A0A5C4TIB3_9BACL</name>
<evidence type="ECO:0000256" key="4">
    <source>
        <dbReference type="ARBA" id="ARBA00022475"/>
    </source>
</evidence>
<comment type="caution">
    <text evidence="20">The sequence shown here is derived from an EMBL/GenBank/DDBJ whole genome shotgun (WGS) entry which is preliminary data.</text>
</comment>
<keyword evidence="5" id="KW-0597">Phosphoprotein</keyword>
<dbReference type="RefSeq" id="WP_139600324.1">
    <property type="nucleotide sequence ID" value="NZ_VDCQ01000001.1"/>
</dbReference>
<comment type="subcellular location">
    <subcellularLocation>
        <location evidence="2">Cell membrane</location>
        <topology evidence="2">Multi-pass membrane protein</topology>
    </subcellularLocation>
</comment>
<dbReference type="AlphaFoldDB" id="A0A5C4TIB3"/>
<dbReference type="Gene3D" id="6.10.340.10">
    <property type="match status" value="1"/>
</dbReference>
<keyword evidence="21" id="KW-1185">Reference proteome</keyword>
<evidence type="ECO:0000256" key="16">
    <source>
        <dbReference type="ARBA" id="ARBA00040841"/>
    </source>
</evidence>
<dbReference type="InterPro" id="IPR036890">
    <property type="entry name" value="HATPase_C_sf"/>
</dbReference>
<dbReference type="PROSITE" id="PS50109">
    <property type="entry name" value="HIS_KIN"/>
    <property type="match status" value="1"/>
</dbReference>
<proteinExistence type="predicted"/>
<dbReference type="InterPro" id="IPR003661">
    <property type="entry name" value="HisK_dim/P_dom"/>
</dbReference>
<feature type="domain" description="Histidine kinase" evidence="18">
    <location>
        <begin position="245"/>
        <end position="457"/>
    </location>
</feature>
<keyword evidence="4" id="KW-1003">Cell membrane</keyword>
<dbReference type="PANTHER" id="PTHR45528">
    <property type="entry name" value="SENSOR HISTIDINE KINASE CPXA"/>
    <property type="match status" value="1"/>
</dbReference>
<dbReference type="InterPro" id="IPR005467">
    <property type="entry name" value="His_kinase_dom"/>
</dbReference>
<keyword evidence="7 17" id="KW-0812">Transmembrane</keyword>
<evidence type="ECO:0000259" key="18">
    <source>
        <dbReference type="PROSITE" id="PS50109"/>
    </source>
</evidence>
<keyword evidence="10" id="KW-0067">ATP-binding</keyword>
<evidence type="ECO:0000256" key="15">
    <source>
        <dbReference type="ARBA" id="ARBA00037219"/>
    </source>
</evidence>
<evidence type="ECO:0000259" key="19">
    <source>
        <dbReference type="PROSITE" id="PS50885"/>
    </source>
</evidence>
<evidence type="ECO:0000256" key="11">
    <source>
        <dbReference type="ARBA" id="ARBA00022989"/>
    </source>
</evidence>
<evidence type="ECO:0000256" key="8">
    <source>
        <dbReference type="ARBA" id="ARBA00022741"/>
    </source>
</evidence>
<evidence type="ECO:0000313" key="21">
    <source>
        <dbReference type="Proteomes" id="UP000307943"/>
    </source>
</evidence>
<dbReference type="FunFam" id="1.10.287.130:FF:000001">
    <property type="entry name" value="Two-component sensor histidine kinase"/>
    <property type="match status" value="1"/>
</dbReference>
<dbReference type="PRINTS" id="PR00344">
    <property type="entry name" value="BCTRLSENSOR"/>
</dbReference>
<dbReference type="Gene3D" id="3.30.565.10">
    <property type="entry name" value="Histidine kinase-like ATPase, C-terminal domain"/>
    <property type="match status" value="1"/>
</dbReference>
<evidence type="ECO:0000256" key="1">
    <source>
        <dbReference type="ARBA" id="ARBA00000085"/>
    </source>
</evidence>
<evidence type="ECO:0000256" key="9">
    <source>
        <dbReference type="ARBA" id="ARBA00022777"/>
    </source>
</evidence>
<dbReference type="CDD" id="cd00082">
    <property type="entry name" value="HisKA"/>
    <property type="match status" value="1"/>
</dbReference>
<dbReference type="EC" id="2.7.13.3" evidence="3"/>
<protein>
    <recommendedName>
        <fullName evidence="16">Heme sensor protein HssS</fullName>
        <ecNumber evidence="3">2.7.13.3</ecNumber>
    </recommendedName>
</protein>
<dbReference type="GO" id="GO:0005886">
    <property type="term" value="C:plasma membrane"/>
    <property type="evidence" value="ECO:0007669"/>
    <property type="project" value="UniProtKB-SubCell"/>
</dbReference>
<dbReference type="PANTHER" id="PTHR45528:SF11">
    <property type="entry name" value="HISTIDINE KINASE"/>
    <property type="match status" value="1"/>
</dbReference>
<sequence length="457" mass="51439">MKTLYIRIVVTFIAIALVSSLLALLLSNVYYSNKFRDYNDRKIMNIGLEIRNLQQQMPTVDLSRYLTSIGNMGFQIYAVNERLEGTYYGAPFKHRDIDPEQVRSVLRGETYNGILEQRHFLTVIGFFENSIRNSVGLPLKVQEQPYALFIRPNLEQQIGEVRMLLALLLGFTFLFSIVLIVVLTRYIVKPVEQLTVATNKIVEGQYDIEMDVSRQDEIGNLARHFAQMARSLKRLDEMRQEFVANVSHEIQSPLTSIQGFAQSILDKEATVEEQERYLRIIAEESGRLSSLSKQLLTLAALDKEAAALKRTNYRLDEQLRNCLIVTEWQWSEKGLSIEPDLPEIVIGADPQLLTQVWLNVIANSIKFSRPGGTISIRVDIGSDIAVTIADTGIGIPDSELPHIFDRFYKADKARNRTQAGSGLGLSIAKKIVELHGGSISAHSELGKGTAITVRLPS</sequence>
<keyword evidence="12" id="KW-0902">Two-component regulatory system</keyword>
<evidence type="ECO:0000256" key="3">
    <source>
        <dbReference type="ARBA" id="ARBA00012438"/>
    </source>
</evidence>
<dbReference type="GO" id="GO:0000155">
    <property type="term" value="F:phosphorelay sensor kinase activity"/>
    <property type="evidence" value="ECO:0007669"/>
    <property type="project" value="InterPro"/>
</dbReference>
<evidence type="ECO:0000256" key="12">
    <source>
        <dbReference type="ARBA" id="ARBA00023012"/>
    </source>
</evidence>
<evidence type="ECO:0000256" key="7">
    <source>
        <dbReference type="ARBA" id="ARBA00022692"/>
    </source>
</evidence>
<dbReference type="CDD" id="cd00075">
    <property type="entry name" value="HATPase"/>
    <property type="match status" value="1"/>
</dbReference>
<evidence type="ECO:0000256" key="10">
    <source>
        <dbReference type="ARBA" id="ARBA00022840"/>
    </source>
</evidence>
<gene>
    <name evidence="20" type="ORF">FE784_01445</name>
</gene>
<dbReference type="PROSITE" id="PS50885">
    <property type="entry name" value="HAMP"/>
    <property type="match status" value="1"/>
</dbReference>
<feature type="domain" description="HAMP" evidence="19">
    <location>
        <begin position="185"/>
        <end position="237"/>
    </location>
</feature>
<evidence type="ECO:0000313" key="20">
    <source>
        <dbReference type="EMBL" id="TNJ68347.1"/>
    </source>
</evidence>
<evidence type="ECO:0000256" key="6">
    <source>
        <dbReference type="ARBA" id="ARBA00022679"/>
    </source>
</evidence>
<dbReference type="Pfam" id="PF02518">
    <property type="entry name" value="HATPase_c"/>
    <property type="match status" value="1"/>
</dbReference>
<keyword evidence="11 17" id="KW-1133">Transmembrane helix</keyword>
<dbReference type="EMBL" id="VDCQ01000001">
    <property type="protein sequence ID" value="TNJ68347.1"/>
    <property type="molecule type" value="Genomic_DNA"/>
</dbReference>
<dbReference type="InterPro" id="IPR003660">
    <property type="entry name" value="HAMP_dom"/>
</dbReference>
<evidence type="ECO:0000256" key="5">
    <source>
        <dbReference type="ARBA" id="ARBA00022553"/>
    </source>
</evidence>
<keyword evidence="14 17" id="KW-0472">Membrane</keyword>
<dbReference type="Proteomes" id="UP000307943">
    <property type="component" value="Unassembled WGS sequence"/>
</dbReference>
<keyword evidence="9 20" id="KW-0418">Kinase</keyword>
<dbReference type="InterPro" id="IPR050398">
    <property type="entry name" value="HssS/ArlS-like"/>
</dbReference>
<evidence type="ECO:0000256" key="17">
    <source>
        <dbReference type="SAM" id="Phobius"/>
    </source>
</evidence>
<dbReference type="SMART" id="SM00387">
    <property type="entry name" value="HATPase_c"/>
    <property type="match status" value="1"/>
</dbReference>
<dbReference type="InterPro" id="IPR004358">
    <property type="entry name" value="Sig_transdc_His_kin-like_C"/>
</dbReference>
<comment type="catalytic activity">
    <reaction evidence="1">
        <text>ATP + protein L-histidine = ADP + protein N-phospho-L-histidine.</text>
        <dbReference type="EC" id="2.7.13.3"/>
    </reaction>
</comment>
<dbReference type="Gene3D" id="1.10.287.130">
    <property type="match status" value="1"/>
</dbReference>
<organism evidence="20 21">
    <name type="scientific">Paenibacillus hemerocallicola</name>
    <dbReference type="NCBI Taxonomy" id="1172614"/>
    <lineage>
        <taxon>Bacteria</taxon>
        <taxon>Bacillati</taxon>
        <taxon>Bacillota</taxon>
        <taxon>Bacilli</taxon>
        <taxon>Bacillales</taxon>
        <taxon>Paenibacillaceae</taxon>
        <taxon>Paenibacillus</taxon>
    </lineage>
</organism>
<comment type="function">
    <text evidence="15">Member of the two-component regulatory system HssS/HssR involved in intracellular heme homeostasis and tempering of staphylococcal virulence. HssS functions as a heme sensor histidine kinase which is autophosphorylated at a histidine residue and transfers its phosphate group to an aspartate residue of HssR. HssR/HssS activates the expression of hrtAB, an efflux pump, in response to extracellular heme, hemin, hemoglobin or blood.</text>
</comment>
<evidence type="ECO:0000256" key="2">
    <source>
        <dbReference type="ARBA" id="ARBA00004651"/>
    </source>
</evidence>
<evidence type="ECO:0000256" key="14">
    <source>
        <dbReference type="ARBA" id="ARBA00023136"/>
    </source>
</evidence>
<dbReference type="InterPro" id="IPR003594">
    <property type="entry name" value="HATPase_dom"/>
</dbReference>
<dbReference type="OrthoDB" id="9813151at2"/>
<dbReference type="Pfam" id="PF00512">
    <property type="entry name" value="HisKA"/>
    <property type="match status" value="1"/>
</dbReference>
<dbReference type="SUPFAM" id="SSF55874">
    <property type="entry name" value="ATPase domain of HSP90 chaperone/DNA topoisomerase II/histidine kinase"/>
    <property type="match status" value="1"/>
</dbReference>
<keyword evidence="6" id="KW-0808">Transferase</keyword>
<dbReference type="SUPFAM" id="SSF47384">
    <property type="entry name" value="Homodimeric domain of signal transducing histidine kinase"/>
    <property type="match status" value="1"/>
</dbReference>
<dbReference type="FunFam" id="3.30.565.10:FF:000006">
    <property type="entry name" value="Sensor histidine kinase WalK"/>
    <property type="match status" value="1"/>
</dbReference>
<feature type="transmembrane region" description="Helical" evidence="17">
    <location>
        <begin position="6"/>
        <end position="31"/>
    </location>
</feature>
<reference evidence="20 21" key="1">
    <citation type="submission" date="2019-05" db="EMBL/GenBank/DDBJ databases">
        <title>We sequenced the genome of Paenibacillus hemerocallicola KCTC 33185 for further insight into its adaptation and study the phylogeny of Paenibacillus.</title>
        <authorList>
            <person name="Narsing Rao M.P."/>
        </authorList>
    </citation>
    <scope>NUCLEOTIDE SEQUENCE [LARGE SCALE GENOMIC DNA]</scope>
    <source>
        <strain evidence="20 21">KCTC 33185</strain>
    </source>
</reference>
<accession>A0A5C4TIB3</accession>
<dbReference type="Pfam" id="PF00672">
    <property type="entry name" value="HAMP"/>
    <property type="match status" value="1"/>
</dbReference>
<dbReference type="SMART" id="SM00304">
    <property type="entry name" value="HAMP"/>
    <property type="match status" value="1"/>
</dbReference>
<evidence type="ECO:0000256" key="13">
    <source>
        <dbReference type="ARBA" id="ARBA00023026"/>
    </source>
</evidence>
<dbReference type="GO" id="GO:0005524">
    <property type="term" value="F:ATP binding"/>
    <property type="evidence" value="ECO:0007669"/>
    <property type="project" value="UniProtKB-KW"/>
</dbReference>
<feature type="transmembrane region" description="Helical" evidence="17">
    <location>
        <begin position="164"/>
        <end position="188"/>
    </location>
</feature>
<dbReference type="SMART" id="SM00388">
    <property type="entry name" value="HisKA"/>
    <property type="match status" value="1"/>
</dbReference>
<dbReference type="InterPro" id="IPR036097">
    <property type="entry name" value="HisK_dim/P_sf"/>
</dbReference>